<dbReference type="FunFam" id="4.10.400.10:FF:000034">
    <property type="entry name" value="Low-density lipoprotein receptor-related protein 2"/>
    <property type="match status" value="1"/>
</dbReference>
<dbReference type="GO" id="GO:0004252">
    <property type="term" value="F:serine-type endopeptidase activity"/>
    <property type="evidence" value="ECO:0007669"/>
    <property type="project" value="InterPro"/>
</dbReference>
<dbReference type="InterPro" id="IPR001254">
    <property type="entry name" value="Trypsin_dom"/>
</dbReference>
<keyword evidence="8" id="KW-1185">Reference proteome</keyword>
<keyword evidence="6" id="KW-0472">Membrane</keyword>
<dbReference type="PRINTS" id="PR00261">
    <property type="entry name" value="LDLRECEPTOR"/>
</dbReference>
<name>A0A8B7ZAH6_ACAPL</name>
<dbReference type="Pfam" id="PF00089">
    <property type="entry name" value="Trypsin"/>
    <property type="match status" value="1"/>
</dbReference>
<feature type="disulfide bond" evidence="5">
    <location>
        <begin position="422"/>
        <end position="434"/>
    </location>
</feature>
<sequence length="612" mass="67942">MPETRLYNDYLVSVAPPQPNAVEDGAVYSRSPLANGTPWIPSHKTLVVSLRQHNPIKPVVCAAFLSVLAVVAVVLIFNALFSQPNRNQTSNMQFPESNFPVTTEGVQPLQCGTRPAFSAKRRKRIVNGVLSSDGQWPWQVAVEYRGRYRCGGVVITTDWVMTAAHCMYLEHGWQRLNASEFTVHAGSTVRNHTVKNNANVQIATVRTFYIHPRYLAERRIDNYDIAMLRLARPLEWGSGYVMPACLPEQGMKFTPEDECYLASWGSIKPQLFLRAEQTHIAMPLLSREDCYAFASTISPRHTLQINEQKLCAGILPTVSGHRAGACKFDSGSGLVCLNSNAELGKEGSWYIVGLVSGGKKCGEVNYYTNVTTMMSFIQPLVNGHLPPQLFSCDKGQRSIWSDQVCDGHFDCDDQSDEQQCECAETQFRCDNGLCKMDYYCHCNGQDDCGDGSDERNCSYFDCGDGKQIAPQMMCDGEIDCDTLRDETNCECSPSQFRCDNSICVPGFWRCDGIDDCLDASDELNCNCTADQMDCGNSRCVPHNRMCDLTDDCGNFRDEANCTCVSDHFPCESLGICLHTDLLWTCQLIMYDDTSDDSSQIASEGSSADEGAP</sequence>
<dbReference type="GO" id="GO:0006508">
    <property type="term" value="P:proteolysis"/>
    <property type="evidence" value="ECO:0007669"/>
    <property type="project" value="InterPro"/>
</dbReference>
<dbReference type="CDD" id="cd00190">
    <property type="entry name" value="Tryp_SPc"/>
    <property type="match status" value="1"/>
</dbReference>
<dbReference type="SUPFAM" id="SSF50494">
    <property type="entry name" value="Trypsin-like serine proteases"/>
    <property type="match status" value="1"/>
</dbReference>
<dbReference type="PROSITE" id="PS50240">
    <property type="entry name" value="TRYPSIN_DOM"/>
    <property type="match status" value="1"/>
</dbReference>
<evidence type="ECO:0000259" key="7">
    <source>
        <dbReference type="PROSITE" id="PS50240"/>
    </source>
</evidence>
<dbReference type="Gene3D" id="4.10.400.10">
    <property type="entry name" value="Low-density Lipoprotein Receptor"/>
    <property type="match status" value="5"/>
</dbReference>
<dbReference type="InterPro" id="IPR036055">
    <property type="entry name" value="LDL_receptor-like_sf"/>
</dbReference>
<protein>
    <submittedName>
        <fullName evidence="9">Uncharacterized protein LOC110985743 isoform X5</fullName>
    </submittedName>
</protein>
<keyword evidence="2" id="KW-0677">Repeat</keyword>
<dbReference type="SMART" id="SM00192">
    <property type="entry name" value="LDLa"/>
    <property type="match status" value="5"/>
</dbReference>
<accession>A0A8B7ZAH6</accession>
<feature type="disulfide bond" evidence="5">
    <location>
        <begin position="462"/>
        <end position="480"/>
    </location>
</feature>
<evidence type="ECO:0000256" key="4">
    <source>
        <dbReference type="ARBA" id="ARBA00023180"/>
    </source>
</evidence>
<feature type="disulfide bond" evidence="5">
    <location>
        <begin position="405"/>
        <end position="420"/>
    </location>
</feature>
<evidence type="ECO:0000256" key="5">
    <source>
        <dbReference type="PROSITE-ProRule" id="PRU00124"/>
    </source>
</evidence>
<gene>
    <name evidence="9" type="primary">LOC110985743</name>
</gene>
<organism evidence="8 9">
    <name type="scientific">Acanthaster planci</name>
    <name type="common">Crown-of-thorns starfish</name>
    <dbReference type="NCBI Taxonomy" id="133434"/>
    <lineage>
        <taxon>Eukaryota</taxon>
        <taxon>Metazoa</taxon>
        <taxon>Echinodermata</taxon>
        <taxon>Eleutherozoa</taxon>
        <taxon>Asterozoa</taxon>
        <taxon>Asteroidea</taxon>
        <taxon>Valvatacea</taxon>
        <taxon>Valvatida</taxon>
        <taxon>Acanthasteridae</taxon>
        <taxon>Acanthaster</taxon>
    </lineage>
</organism>
<keyword evidence="3 5" id="KW-1015">Disulfide bond</keyword>
<dbReference type="SUPFAM" id="SSF57424">
    <property type="entry name" value="LDL receptor-like module"/>
    <property type="match status" value="5"/>
</dbReference>
<feature type="disulfide bond" evidence="5">
    <location>
        <begin position="498"/>
        <end position="516"/>
    </location>
</feature>
<dbReference type="PROSITE" id="PS50068">
    <property type="entry name" value="LDLRA_2"/>
    <property type="match status" value="5"/>
</dbReference>
<keyword evidence="1" id="KW-0732">Signal</keyword>
<feature type="disulfide bond" evidence="5">
    <location>
        <begin position="442"/>
        <end position="457"/>
    </location>
</feature>
<dbReference type="RefSeq" id="XP_022102679.1">
    <property type="nucleotide sequence ID" value="XM_022246987.1"/>
</dbReference>
<evidence type="ECO:0000313" key="9">
    <source>
        <dbReference type="RefSeq" id="XP_022102679.1"/>
    </source>
</evidence>
<comment type="caution">
    <text evidence="5">Lacks conserved residue(s) required for the propagation of feature annotation.</text>
</comment>
<dbReference type="PANTHER" id="PTHR24252">
    <property type="entry name" value="ACROSIN-RELATED"/>
    <property type="match status" value="1"/>
</dbReference>
<dbReference type="CDD" id="cd00112">
    <property type="entry name" value="LDLa"/>
    <property type="match status" value="5"/>
</dbReference>
<evidence type="ECO:0000256" key="1">
    <source>
        <dbReference type="ARBA" id="ARBA00022729"/>
    </source>
</evidence>
<evidence type="ECO:0000313" key="8">
    <source>
        <dbReference type="Proteomes" id="UP000694845"/>
    </source>
</evidence>
<dbReference type="InterPro" id="IPR009003">
    <property type="entry name" value="Peptidase_S1_PA"/>
</dbReference>
<feature type="disulfide bond" evidence="5">
    <location>
        <begin position="474"/>
        <end position="489"/>
    </location>
</feature>
<feature type="disulfide bond" evidence="5">
    <location>
        <begin position="510"/>
        <end position="525"/>
    </location>
</feature>
<dbReference type="Gene3D" id="2.40.10.10">
    <property type="entry name" value="Trypsin-like serine proteases"/>
    <property type="match status" value="1"/>
</dbReference>
<dbReference type="InterPro" id="IPR018114">
    <property type="entry name" value="TRYPSIN_HIS"/>
</dbReference>
<proteinExistence type="predicted"/>
<evidence type="ECO:0000256" key="3">
    <source>
        <dbReference type="ARBA" id="ARBA00023157"/>
    </source>
</evidence>
<dbReference type="Proteomes" id="UP000694845">
    <property type="component" value="Unplaced"/>
</dbReference>
<reference evidence="9" key="1">
    <citation type="submission" date="2025-08" db="UniProtKB">
        <authorList>
            <consortium name="RefSeq"/>
        </authorList>
    </citation>
    <scope>IDENTIFICATION</scope>
</reference>
<dbReference type="PROSITE" id="PS00134">
    <property type="entry name" value="TRYPSIN_HIS"/>
    <property type="match status" value="1"/>
</dbReference>
<feature type="disulfide bond" evidence="5">
    <location>
        <begin position="546"/>
        <end position="561"/>
    </location>
</feature>
<feature type="disulfide bond" evidence="5">
    <location>
        <begin position="491"/>
        <end position="503"/>
    </location>
</feature>
<feature type="transmembrane region" description="Helical" evidence="6">
    <location>
        <begin position="59"/>
        <end position="81"/>
    </location>
</feature>
<dbReference type="FunFam" id="2.40.10.10:FF:000068">
    <property type="entry name" value="transmembrane protease serine 2"/>
    <property type="match status" value="1"/>
</dbReference>
<dbReference type="SMART" id="SM00020">
    <property type="entry name" value="Tryp_SPc"/>
    <property type="match status" value="1"/>
</dbReference>
<dbReference type="AlphaFoldDB" id="A0A8B7ZAH6"/>
<keyword evidence="6" id="KW-1133">Transmembrane helix</keyword>
<feature type="disulfide bond" evidence="5">
    <location>
        <begin position="534"/>
        <end position="552"/>
    </location>
</feature>
<feature type="disulfide bond" evidence="5">
    <location>
        <begin position="527"/>
        <end position="539"/>
    </location>
</feature>
<dbReference type="OrthoDB" id="6145717at2759"/>
<dbReference type="PANTHER" id="PTHR24252:SF7">
    <property type="entry name" value="HYALIN"/>
    <property type="match status" value="1"/>
</dbReference>
<keyword evidence="6" id="KW-0812">Transmembrane</keyword>
<keyword evidence="4" id="KW-0325">Glycoprotein</keyword>
<dbReference type="InterPro" id="IPR002172">
    <property type="entry name" value="LDrepeatLR_classA_rpt"/>
</dbReference>
<evidence type="ECO:0000256" key="6">
    <source>
        <dbReference type="SAM" id="Phobius"/>
    </source>
</evidence>
<dbReference type="Pfam" id="PF00057">
    <property type="entry name" value="Ldl_recept_a"/>
    <property type="match status" value="4"/>
</dbReference>
<feature type="domain" description="Peptidase S1" evidence="7">
    <location>
        <begin position="125"/>
        <end position="382"/>
    </location>
</feature>
<evidence type="ECO:0000256" key="2">
    <source>
        <dbReference type="ARBA" id="ARBA00022737"/>
    </source>
</evidence>
<dbReference type="GeneID" id="110985743"/>
<dbReference type="InterPro" id="IPR043504">
    <property type="entry name" value="Peptidase_S1_PA_chymotrypsin"/>
</dbReference>